<gene>
    <name evidence="1" type="ORF">IG609_011560</name>
</gene>
<dbReference type="EMBL" id="CP065177">
    <property type="protein sequence ID" value="URG47471.1"/>
    <property type="molecule type" value="Genomic_DNA"/>
</dbReference>
<sequence length="81" mass="9236">MGKKSIEFVDDDDRPCVLTDKDYNQVEKYYSALLDLYSKQGVDMKEVIGELLEILTAADKGDRATVLNVTQYPEDVAQRFN</sequence>
<dbReference type="AlphaFoldDB" id="A0A9Q2EY78"/>
<evidence type="ECO:0000313" key="1">
    <source>
        <dbReference type="EMBL" id="URG47471.1"/>
    </source>
</evidence>
<dbReference type="Proteomes" id="UP000806577">
    <property type="component" value="Chromosome"/>
</dbReference>
<accession>A0A9Q2EY78</accession>
<proteinExistence type="predicted"/>
<protein>
    <submittedName>
        <fullName evidence="1">Uncharacterized protein</fullName>
    </submittedName>
</protein>
<organism evidence="1 2">
    <name type="scientific">Pectobacterium quasiaquaticum</name>
    <dbReference type="NCBI Taxonomy" id="2774015"/>
    <lineage>
        <taxon>Bacteria</taxon>
        <taxon>Pseudomonadati</taxon>
        <taxon>Pseudomonadota</taxon>
        <taxon>Gammaproteobacteria</taxon>
        <taxon>Enterobacterales</taxon>
        <taxon>Pectobacteriaceae</taxon>
        <taxon>Pectobacterium</taxon>
    </lineage>
</organism>
<reference evidence="1 2" key="1">
    <citation type="journal article" date="2021" name="Int. J. Syst. Evol. Microbiol.">
        <title>&lt;i&gt;Pectobacterium quasiaquaticum&lt;/i&gt; sp. nov., isolated from waterways.</title>
        <authorList>
            <person name="Ben Moussa H."/>
            <person name="Pedron J."/>
            <person name="Bertrand C."/>
            <person name="Hecquet A."/>
            <person name="Barny M.A."/>
        </authorList>
    </citation>
    <scope>NUCLEOTIDE SEQUENCE [LARGE SCALE GENOMIC DNA]</scope>
    <source>
        <strain evidence="1 2">A477-S1-J17</strain>
    </source>
</reference>
<keyword evidence="2" id="KW-1185">Reference proteome</keyword>
<dbReference type="RefSeq" id="WP_039551857.1">
    <property type="nucleotide sequence ID" value="NZ_CP065177.1"/>
</dbReference>
<name>A0A9Q2EY78_9GAMM</name>
<dbReference type="KEGG" id="pqu:IG609_011560"/>
<evidence type="ECO:0000313" key="2">
    <source>
        <dbReference type="Proteomes" id="UP000806577"/>
    </source>
</evidence>